<proteinExistence type="predicted"/>
<organism evidence="2 3">
    <name type="scientific">Candidatus Coatesbacteria bacterium RBG_13_66_14</name>
    <dbReference type="NCBI Taxonomy" id="1817816"/>
    <lineage>
        <taxon>Bacteria</taxon>
        <taxon>Candidatus Coatesiibacteriota</taxon>
    </lineage>
</organism>
<comment type="caution">
    <text evidence="2">The sequence shown here is derived from an EMBL/GenBank/DDBJ whole genome shotgun (WGS) entry which is preliminary data.</text>
</comment>
<evidence type="ECO:0000256" key="1">
    <source>
        <dbReference type="SAM" id="Phobius"/>
    </source>
</evidence>
<sequence>MESPGDQLRKRLAKIFGNRGLTLIELMIVLAIIAILIAIAVPNIVDYISDANRTACITNQSNLEVEIARYKSTHPGARIGPAGARLSDPNAHPNAQELMANSANPENIRRMLTCPEAGEDGSAPGYHYAYSNDQGHIECAMDNAGLVRAEEADFNHDRFNVAEE</sequence>
<dbReference type="STRING" id="1817816.A2Y64_05650"/>
<evidence type="ECO:0000313" key="2">
    <source>
        <dbReference type="EMBL" id="OGD71730.1"/>
    </source>
</evidence>
<evidence type="ECO:0000313" key="3">
    <source>
        <dbReference type="Proteomes" id="UP000177187"/>
    </source>
</evidence>
<name>A0A1F5EWJ7_9BACT</name>
<reference evidence="2 3" key="1">
    <citation type="journal article" date="2016" name="Nat. Commun.">
        <title>Thousands of microbial genomes shed light on interconnected biogeochemical processes in an aquifer system.</title>
        <authorList>
            <person name="Anantharaman K."/>
            <person name="Brown C.T."/>
            <person name="Hug L.A."/>
            <person name="Sharon I."/>
            <person name="Castelle C.J."/>
            <person name="Probst A.J."/>
            <person name="Thomas B.C."/>
            <person name="Singh A."/>
            <person name="Wilkins M.J."/>
            <person name="Karaoz U."/>
            <person name="Brodie E.L."/>
            <person name="Williams K.H."/>
            <person name="Hubbard S.S."/>
            <person name="Banfield J.F."/>
        </authorList>
    </citation>
    <scope>NUCLEOTIDE SEQUENCE [LARGE SCALE GENOMIC DNA]</scope>
</reference>
<protein>
    <recommendedName>
        <fullName evidence="4">Type II secretion system protein GspG C-terminal domain-containing protein</fullName>
    </recommendedName>
</protein>
<dbReference type="InterPro" id="IPR045584">
    <property type="entry name" value="Pilin-like"/>
</dbReference>
<keyword evidence="1" id="KW-1133">Transmembrane helix</keyword>
<dbReference type="PROSITE" id="PS00409">
    <property type="entry name" value="PROKAR_NTER_METHYL"/>
    <property type="match status" value="1"/>
</dbReference>
<evidence type="ECO:0008006" key="4">
    <source>
        <dbReference type="Google" id="ProtNLM"/>
    </source>
</evidence>
<dbReference type="Proteomes" id="UP000177187">
    <property type="component" value="Unassembled WGS sequence"/>
</dbReference>
<dbReference type="AlphaFoldDB" id="A0A1F5EWJ7"/>
<dbReference type="NCBIfam" id="TIGR02532">
    <property type="entry name" value="IV_pilin_GFxxxE"/>
    <property type="match status" value="1"/>
</dbReference>
<keyword evidence="1" id="KW-0472">Membrane</keyword>
<dbReference type="SUPFAM" id="SSF54523">
    <property type="entry name" value="Pili subunits"/>
    <property type="match status" value="1"/>
</dbReference>
<dbReference type="Pfam" id="PF07963">
    <property type="entry name" value="N_methyl"/>
    <property type="match status" value="1"/>
</dbReference>
<gene>
    <name evidence="2" type="ORF">A2Y64_05650</name>
</gene>
<dbReference type="PANTHER" id="PTHR30093">
    <property type="entry name" value="GENERAL SECRETION PATHWAY PROTEIN G"/>
    <property type="match status" value="1"/>
</dbReference>
<dbReference type="Gene3D" id="3.30.700.10">
    <property type="entry name" value="Glycoprotein, Type 4 Pilin"/>
    <property type="match status" value="1"/>
</dbReference>
<feature type="transmembrane region" description="Helical" evidence="1">
    <location>
        <begin position="21"/>
        <end position="41"/>
    </location>
</feature>
<dbReference type="EMBL" id="MFAF01000142">
    <property type="protein sequence ID" value="OGD71730.1"/>
    <property type="molecule type" value="Genomic_DNA"/>
</dbReference>
<keyword evidence="1" id="KW-0812">Transmembrane</keyword>
<accession>A0A1F5EWJ7</accession>
<dbReference type="InterPro" id="IPR012902">
    <property type="entry name" value="N_methyl_site"/>
</dbReference>